<sequence length="317" mass="33982">MRILVVGGSGLIGAHVVDVLRERGHAATTVARTARPGVDHLADVESASVDELRPLLAGHDGVVYATRTDEQRPLPKPIYPQFRRDNVEPVVRLFTAARLEGLTRGVVMGSYYTHFDRLRPKWRLAERHTYIRCRVEQAREGRAAAGTGLPVAVLELPFVFGRAGDRLPNWAGPLDRWARSRTPLVAPTGGSAAASARSVAEVAVDALEQASGADIPVADENLTWDDMLGRITEAVGRRRRVARLPSGAAKAALRLGGAMQALGGKESGINLNHLADLLLAELFIEPTTGRSLDPAVRETFPAAPSAGAPVVGRDTRS</sequence>
<dbReference type="PANTHER" id="PTHR48079:SF6">
    <property type="entry name" value="NAD(P)-BINDING DOMAIN-CONTAINING PROTEIN-RELATED"/>
    <property type="match status" value="1"/>
</dbReference>
<dbReference type="InterPro" id="IPR051783">
    <property type="entry name" value="NAD(P)-dependent_oxidoreduct"/>
</dbReference>
<dbReference type="EMBL" id="PYBV01000046">
    <property type="protein sequence ID" value="PYC65378.1"/>
    <property type="molecule type" value="Genomic_DNA"/>
</dbReference>
<gene>
    <name evidence="2" type="ORF">C7C45_28885</name>
</gene>
<reference evidence="2 3" key="1">
    <citation type="submission" date="2018-03" db="EMBL/GenBank/DDBJ databases">
        <title>Bioinformatic expansion and discovery of thiopeptide antibiotics.</title>
        <authorList>
            <person name="Schwalen C.J."/>
            <person name="Hudson G.A."/>
            <person name="Mitchell D.A."/>
        </authorList>
    </citation>
    <scope>NUCLEOTIDE SEQUENCE [LARGE SCALE GENOMIC DNA]</scope>
    <source>
        <strain evidence="2 3">NRRL 8041</strain>
    </source>
</reference>
<dbReference type="Pfam" id="PF01370">
    <property type="entry name" value="Epimerase"/>
    <property type="match status" value="1"/>
</dbReference>
<dbReference type="Proteomes" id="UP000248333">
    <property type="component" value="Unassembled WGS sequence"/>
</dbReference>
<evidence type="ECO:0000313" key="3">
    <source>
        <dbReference type="Proteomes" id="UP000248333"/>
    </source>
</evidence>
<dbReference type="PANTHER" id="PTHR48079">
    <property type="entry name" value="PROTEIN YEEZ"/>
    <property type="match status" value="1"/>
</dbReference>
<keyword evidence="3" id="KW-1185">Reference proteome</keyword>
<organism evidence="2 3">
    <name type="scientific">Micromonospora arborensis</name>
    <dbReference type="NCBI Taxonomy" id="2116518"/>
    <lineage>
        <taxon>Bacteria</taxon>
        <taxon>Bacillati</taxon>
        <taxon>Actinomycetota</taxon>
        <taxon>Actinomycetes</taxon>
        <taxon>Micromonosporales</taxon>
        <taxon>Micromonosporaceae</taxon>
        <taxon>Micromonospora</taxon>
    </lineage>
</organism>
<protein>
    <submittedName>
        <fullName evidence="2">Nucleoside-diphosphate sugar epimerase</fullName>
    </submittedName>
</protein>
<comment type="caution">
    <text evidence="2">The sequence shown here is derived from an EMBL/GenBank/DDBJ whole genome shotgun (WGS) entry which is preliminary data.</text>
</comment>
<name>A0A318NCB8_9ACTN</name>
<dbReference type="Gene3D" id="3.40.50.720">
    <property type="entry name" value="NAD(P)-binding Rossmann-like Domain"/>
    <property type="match status" value="1"/>
</dbReference>
<feature type="domain" description="NAD-dependent epimerase/dehydratase" evidence="1">
    <location>
        <begin position="3"/>
        <end position="163"/>
    </location>
</feature>
<accession>A0A318NCB8</accession>
<proteinExistence type="predicted"/>
<dbReference type="RefSeq" id="WP_110567337.1">
    <property type="nucleotide sequence ID" value="NZ_PYBV01000046.1"/>
</dbReference>
<dbReference type="InterPro" id="IPR001509">
    <property type="entry name" value="Epimerase_deHydtase"/>
</dbReference>
<evidence type="ECO:0000313" key="2">
    <source>
        <dbReference type="EMBL" id="PYC65378.1"/>
    </source>
</evidence>
<dbReference type="AlphaFoldDB" id="A0A318NCB8"/>
<dbReference type="GO" id="GO:0005737">
    <property type="term" value="C:cytoplasm"/>
    <property type="evidence" value="ECO:0007669"/>
    <property type="project" value="TreeGrafter"/>
</dbReference>
<dbReference type="OrthoDB" id="5723970at2"/>
<dbReference type="InterPro" id="IPR036291">
    <property type="entry name" value="NAD(P)-bd_dom_sf"/>
</dbReference>
<dbReference type="SUPFAM" id="SSF51735">
    <property type="entry name" value="NAD(P)-binding Rossmann-fold domains"/>
    <property type="match status" value="1"/>
</dbReference>
<dbReference type="GO" id="GO:0004029">
    <property type="term" value="F:aldehyde dehydrogenase (NAD+) activity"/>
    <property type="evidence" value="ECO:0007669"/>
    <property type="project" value="TreeGrafter"/>
</dbReference>
<evidence type="ECO:0000259" key="1">
    <source>
        <dbReference type="Pfam" id="PF01370"/>
    </source>
</evidence>